<sequence>MPKILVLLVHPTLEKSKANQLLLDSLPVSENITLHDLYEEYPNFSINVKAEQNLIAKHQTIIFQHPLYWYSCPPLMKLWMDLVLEDGWAYGTNGVHLSGKRWMQVITTGGSKDAYSKSGFHGYETGEFLLPFRRTAELCGMEYLPPFLVQGTFQLSELDLQKESNRYSKLINQLLGAQNE</sequence>
<proteinExistence type="predicted"/>
<dbReference type="RefSeq" id="WP_100743275.1">
    <property type="nucleotide sequence ID" value="NZ_NPDW01000001.1"/>
</dbReference>
<keyword evidence="1" id="KW-0560">Oxidoreductase</keyword>
<keyword evidence="4" id="KW-1185">Reference proteome</keyword>
<evidence type="ECO:0000259" key="2">
    <source>
        <dbReference type="Pfam" id="PF02525"/>
    </source>
</evidence>
<dbReference type="GO" id="GO:0010181">
    <property type="term" value="F:FMN binding"/>
    <property type="evidence" value="ECO:0007669"/>
    <property type="project" value="TreeGrafter"/>
</dbReference>
<dbReference type="EMBL" id="NPDX01000001">
    <property type="protein sequence ID" value="PJZ86395.1"/>
    <property type="molecule type" value="Genomic_DNA"/>
</dbReference>
<reference evidence="3 4" key="1">
    <citation type="submission" date="2017-07" db="EMBL/GenBank/DDBJ databases">
        <title>Leptospira spp. isolated from tropical soils.</title>
        <authorList>
            <person name="Thibeaux R."/>
            <person name="Iraola G."/>
            <person name="Ferres I."/>
            <person name="Bierque E."/>
            <person name="Girault D."/>
            <person name="Soupe-Gilbert M.-E."/>
            <person name="Picardeau M."/>
            <person name="Goarant C."/>
        </authorList>
    </citation>
    <scope>NUCLEOTIDE SEQUENCE [LARGE SCALE GENOMIC DNA]</scope>
    <source>
        <strain evidence="3 4">FH2-B-A1</strain>
    </source>
</reference>
<dbReference type="InterPro" id="IPR046980">
    <property type="entry name" value="KefG/KefF"/>
</dbReference>
<comment type="caution">
    <text evidence="3">The sequence shown here is derived from an EMBL/GenBank/DDBJ whole genome shotgun (WGS) entry which is preliminary data.</text>
</comment>
<dbReference type="Proteomes" id="UP000232145">
    <property type="component" value="Unassembled WGS sequence"/>
</dbReference>
<feature type="domain" description="Flavodoxin-like fold" evidence="2">
    <location>
        <begin position="3"/>
        <end position="169"/>
    </location>
</feature>
<dbReference type="GO" id="GO:0003955">
    <property type="term" value="F:NAD(P)H dehydrogenase (quinone) activity"/>
    <property type="evidence" value="ECO:0007669"/>
    <property type="project" value="TreeGrafter"/>
</dbReference>
<dbReference type="AlphaFoldDB" id="A0A2N0AQ72"/>
<dbReference type="PANTHER" id="PTHR47307:SF1">
    <property type="entry name" value="GLUTATHIONE-REGULATED POTASSIUM-EFFLUX SYSTEM ANCILLARY PROTEIN KEFG"/>
    <property type="match status" value="1"/>
</dbReference>
<dbReference type="PANTHER" id="PTHR47307">
    <property type="entry name" value="GLUTATHIONE-REGULATED POTASSIUM-EFFLUX SYSTEM ANCILLARY PROTEIN KEFG"/>
    <property type="match status" value="1"/>
</dbReference>
<dbReference type="OrthoDB" id="9798454at2"/>
<evidence type="ECO:0000313" key="3">
    <source>
        <dbReference type="EMBL" id="PJZ86395.1"/>
    </source>
</evidence>
<organism evidence="3 4">
    <name type="scientific">Leptospira harrisiae</name>
    <dbReference type="NCBI Taxonomy" id="2023189"/>
    <lineage>
        <taxon>Bacteria</taxon>
        <taxon>Pseudomonadati</taxon>
        <taxon>Spirochaetota</taxon>
        <taxon>Spirochaetia</taxon>
        <taxon>Leptospirales</taxon>
        <taxon>Leptospiraceae</taxon>
        <taxon>Leptospira</taxon>
    </lineage>
</organism>
<dbReference type="InterPro" id="IPR029039">
    <property type="entry name" value="Flavoprotein-like_sf"/>
</dbReference>
<dbReference type="Gene3D" id="3.40.50.360">
    <property type="match status" value="1"/>
</dbReference>
<dbReference type="InterPro" id="IPR003680">
    <property type="entry name" value="Flavodoxin_fold"/>
</dbReference>
<accession>A0A2N0AQ72</accession>
<name>A0A2N0AQ72_9LEPT</name>
<evidence type="ECO:0000313" key="4">
    <source>
        <dbReference type="Proteomes" id="UP000232145"/>
    </source>
</evidence>
<protein>
    <submittedName>
        <fullName evidence="3">Sodium:proton antiporter</fullName>
    </submittedName>
</protein>
<dbReference type="Pfam" id="PF02525">
    <property type="entry name" value="Flavodoxin_2"/>
    <property type="match status" value="1"/>
</dbReference>
<dbReference type="SUPFAM" id="SSF52218">
    <property type="entry name" value="Flavoproteins"/>
    <property type="match status" value="1"/>
</dbReference>
<evidence type="ECO:0000256" key="1">
    <source>
        <dbReference type="ARBA" id="ARBA00023002"/>
    </source>
</evidence>
<gene>
    <name evidence="3" type="ORF">CH364_09595</name>
</gene>
<dbReference type="GO" id="GO:0009055">
    <property type="term" value="F:electron transfer activity"/>
    <property type="evidence" value="ECO:0007669"/>
    <property type="project" value="TreeGrafter"/>
</dbReference>